<keyword evidence="12" id="KW-0966">Cell projection</keyword>
<keyword evidence="13" id="KW-1185">Reference proteome</keyword>
<keyword evidence="12" id="KW-0969">Cilium</keyword>
<keyword evidence="11" id="KW-0175">Coiled coil</keyword>
<dbReference type="GO" id="GO:0044781">
    <property type="term" value="P:bacterial-type flagellum organization"/>
    <property type="evidence" value="ECO:0007669"/>
    <property type="project" value="UniProtKB-KW"/>
</dbReference>
<dbReference type="EMBL" id="CP139487">
    <property type="protein sequence ID" value="WPU64916.1"/>
    <property type="molecule type" value="Genomic_DNA"/>
</dbReference>
<feature type="coiled-coil region" evidence="11">
    <location>
        <begin position="74"/>
        <end position="140"/>
    </location>
</feature>
<keyword evidence="5" id="KW-1003">Cell membrane</keyword>
<evidence type="ECO:0000256" key="10">
    <source>
        <dbReference type="ARBA" id="ARBA00023225"/>
    </source>
</evidence>
<dbReference type="Pfam" id="PF02050">
    <property type="entry name" value="FliJ"/>
    <property type="match status" value="1"/>
</dbReference>
<dbReference type="InterPro" id="IPR053716">
    <property type="entry name" value="Flag_assembly_chemotaxis_eff"/>
</dbReference>
<comment type="subcellular location">
    <subcellularLocation>
        <location evidence="1">Cell membrane</location>
        <topology evidence="1">Peripheral membrane protein</topology>
        <orientation evidence="1">Cytoplasmic side</orientation>
    </subcellularLocation>
</comment>
<keyword evidence="10" id="KW-1006">Bacterial flagellum protein export</keyword>
<gene>
    <name evidence="12" type="ORF">SOO65_19660</name>
</gene>
<evidence type="ECO:0000256" key="6">
    <source>
        <dbReference type="ARBA" id="ARBA00022500"/>
    </source>
</evidence>
<dbReference type="GO" id="GO:0009288">
    <property type="term" value="C:bacterial-type flagellum"/>
    <property type="evidence" value="ECO:0007669"/>
    <property type="project" value="InterPro"/>
</dbReference>
<accession>A0AAX4HNT9</accession>
<organism evidence="12 13">
    <name type="scientific">Peredibacter starrii</name>
    <dbReference type="NCBI Taxonomy" id="28202"/>
    <lineage>
        <taxon>Bacteria</taxon>
        <taxon>Pseudomonadati</taxon>
        <taxon>Bdellovibrionota</taxon>
        <taxon>Bacteriovoracia</taxon>
        <taxon>Bacteriovoracales</taxon>
        <taxon>Bacteriovoracaceae</taxon>
        <taxon>Peredibacter</taxon>
    </lineage>
</organism>
<evidence type="ECO:0000256" key="2">
    <source>
        <dbReference type="ARBA" id="ARBA00010004"/>
    </source>
</evidence>
<dbReference type="Gene3D" id="1.10.287.1700">
    <property type="match status" value="1"/>
</dbReference>
<evidence type="ECO:0000256" key="8">
    <source>
        <dbReference type="ARBA" id="ARBA00022927"/>
    </source>
</evidence>
<comment type="similarity">
    <text evidence="2">Belongs to the FliJ family.</text>
</comment>
<keyword evidence="8" id="KW-0653">Protein transport</keyword>
<evidence type="ECO:0000256" key="1">
    <source>
        <dbReference type="ARBA" id="ARBA00004413"/>
    </source>
</evidence>
<evidence type="ECO:0000256" key="7">
    <source>
        <dbReference type="ARBA" id="ARBA00022795"/>
    </source>
</evidence>
<evidence type="ECO:0000256" key="5">
    <source>
        <dbReference type="ARBA" id="ARBA00022475"/>
    </source>
</evidence>
<keyword evidence="9" id="KW-0472">Membrane</keyword>
<keyword evidence="4" id="KW-0813">Transport</keyword>
<sequence>MKRYQFRLDPVLKLRKLKEENCRMELGQLLMELNRIEDQLAHDKNEIDTYYKIQEGGLKTGMSGGQLQAFPMLIAAKNKNLELLERDKRRQEQKVADKKQELAQLRGDLKVMESMKEKDYEQYRKALNKEIDQKVEEQTQNWLNHKDK</sequence>
<evidence type="ECO:0000256" key="11">
    <source>
        <dbReference type="SAM" id="Coils"/>
    </source>
</evidence>
<evidence type="ECO:0000256" key="4">
    <source>
        <dbReference type="ARBA" id="ARBA00022448"/>
    </source>
</evidence>
<protein>
    <recommendedName>
        <fullName evidence="3">Flagellar FliJ protein</fullName>
    </recommendedName>
</protein>
<evidence type="ECO:0000256" key="9">
    <source>
        <dbReference type="ARBA" id="ARBA00023136"/>
    </source>
</evidence>
<dbReference type="GO" id="GO:0015031">
    <property type="term" value="P:protein transport"/>
    <property type="evidence" value="ECO:0007669"/>
    <property type="project" value="UniProtKB-KW"/>
</dbReference>
<dbReference type="AlphaFoldDB" id="A0AAX4HNT9"/>
<dbReference type="KEGG" id="psti:SOO65_19660"/>
<dbReference type="InterPro" id="IPR012823">
    <property type="entry name" value="Flagell_FliJ"/>
</dbReference>
<keyword evidence="6" id="KW-0145">Chemotaxis</keyword>
<keyword evidence="12" id="KW-0282">Flagellum</keyword>
<dbReference type="Proteomes" id="UP001324634">
    <property type="component" value="Chromosome"/>
</dbReference>
<reference evidence="12 13" key="1">
    <citation type="submission" date="2023-11" db="EMBL/GenBank/DDBJ databases">
        <title>Peredibacter starrii A3.12.</title>
        <authorList>
            <person name="Mitchell R.J."/>
        </authorList>
    </citation>
    <scope>NUCLEOTIDE SEQUENCE [LARGE SCALE GENOMIC DNA]</scope>
    <source>
        <strain evidence="12 13">A3.12</strain>
    </source>
</reference>
<dbReference type="RefSeq" id="WP_321394632.1">
    <property type="nucleotide sequence ID" value="NZ_CP139487.1"/>
</dbReference>
<evidence type="ECO:0000313" key="13">
    <source>
        <dbReference type="Proteomes" id="UP001324634"/>
    </source>
</evidence>
<dbReference type="GO" id="GO:0006935">
    <property type="term" value="P:chemotaxis"/>
    <property type="evidence" value="ECO:0007669"/>
    <property type="project" value="UniProtKB-KW"/>
</dbReference>
<name>A0AAX4HNT9_9BACT</name>
<proteinExistence type="inferred from homology"/>
<keyword evidence="7" id="KW-1005">Bacterial flagellum biogenesis</keyword>
<dbReference type="GO" id="GO:0071973">
    <property type="term" value="P:bacterial-type flagellum-dependent cell motility"/>
    <property type="evidence" value="ECO:0007669"/>
    <property type="project" value="InterPro"/>
</dbReference>
<evidence type="ECO:0000313" key="12">
    <source>
        <dbReference type="EMBL" id="WPU64916.1"/>
    </source>
</evidence>
<evidence type="ECO:0000256" key="3">
    <source>
        <dbReference type="ARBA" id="ARBA00020392"/>
    </source>
</evidence>
<dbReference type="GO" id="GO:0005886">
    <property type="term" value="C:plasma membrane"/>
    <property type="evidence" value="ECO:0007669"/>
    <property type="project" value="UniProtKB-SubCell"/>
</dbReference>